<protein>
    <recommendedName>
        <fullName evidence="2">N-acetylmuramoyl-L-alanine amidase</fullName>
        <ecNumber evidence="2">3.5.1.28</ecNumber>
    </recommendedName>
</protein>
<name>A0A061AHL7_9MOLU</name>
<evidence type="ECO:0000256" key="5">
    <source>
        <dbReference type="SAM" id="SignalP"/>
    </source>
</evidence>
<feature type="domain" description="BIG2" evidence="6">
    <location>
        <begin position="856"/>
        <end position="931"/>
    </location>
</feature>
<dbReference type="Gene3D" id="3.40.80.10">
    <property type="entry name" value="Peptidoglycan recognition protein-like"/>
    <property type="match status" value="2"/>
</dbReference>
<dbReference type="InterPro" id="IPR012334">
    <property type="entry name" value="Pectin_lyas_fold"/>
</dbReference>
<dbReference type="Gene3D" id="2.160.20.10">
    <property type="entry name" value="Single-stranded right-handed beta-helix, Pectin lyase-like"/>
    <property type="match status" value="2"/>
</dbReference>
<evidence type="ECO:0000256" key="2">
    <source>
        <dbReference type="ARBA" id="ARBA00011901"/>
    </source>
</evidence>
<keyword evidence="7" id="KW-0456">Lyase</keyword>
<dbReference type="EC" id="3.5.1.28" evidence="2"/>
<dbReference type="Gene3D" id="2.60.40.1080">
    <property type="match status" value="8"/>
</dbReference>
<dbReference type="Proteomes" id="UP000032434">
    <property type="component" value="Chromosome 1"/>
</dbReference>
<dbReference type="Pfam" id="PF01510">
    <property type="entry name" value="Amidase_2"/>
    <property type="match status" value="1"/>
</dbReference>
<dbReference type="InterPro" id="IPR003343">
    <property type="entry name" value="Big_2"/>
</dbReference>
<feature type="domain" description="BIG2" evidence="6">
    <location>
        <begin position="24"/>
        <end position="95"/>
    </location>
</feature>
<dbReference type="OrthoDB" id="1072268at2"/>
<feature type="domain" description="BIG2" evidence="6">
    <location>
        <begin position="108"/>
        <end position="183"/>
    </location>
</feature>
<keyword evidence="5" id="KW-0732">Signal</keyword>
<dbReference type="EMBL" id="LK028559">
    <property type="protein sequence ID" value="CDR30472.1"/>
    <property type="molecule type" value="Genomic_DNA"/>
</dbReference>
<reference evidence="8" key="1">
    <citation type="submission" date="2014-05" db="EMBL/GenBank/DDBJ databases">
        <authorList>
            <person name="Kube M."/>
        </authorList>
    </citation>
    <scope>NUCLEOTIDE SEQUENCE [LARGE SCALE GENOMIC DNA]</scope>
</reference>
<dbReference type="GO" id="GO:0009253">
    <property type="term" value="P:peptidoglycan catabolic process"/>
    <property type="evidence" value="ECO:0007669"/>
    <property type="project" value="InterPro"/>
</dbReference>
<evidence type="ECO:0000313" key="8">
    <source>
        <dbReference type="Proteomes" id="UP000032434"/>
    </source>
</evidence>
<evidence type="ECO:0000313" key="7">
    <source>
        <dbReference type="EMBL" id="CDR30472.1"/>
    </source>
</evidence>
<dbReference type="RefSeq" id="WP_052669919.1">
    <property type="nucleotide sequence ID" value="NZ_UFRU01000001.1"/>
</dbReference>
<keyword evidence="4" id="KW-0961">Cell wall biogenesis/degradation</keyword>
<sequence>MKKILFVVFTMILSFIMVACTDTEVIDFNFETSEVTIKVGETYTMLYELTEGFELEYTLSEEGIISIDGDTVTALAVGEVDVTATVVGSNITDTFKVIVEEAVEPIIDVDSVLITGANTGVLGSQINLTATVLPVDATNKAVSWTSSDETLATVSNGVVTLLKAGVVTITATADGVSDTHEITIAEAVIDVESVEITGSALGTEGDEITLSATVLPVDATNKAVSWTSSDETLATVSNGVVTLLKAGVVTITATADGVSDTHEITIAEAVIDVESVEITGSALGTEGDEITLSATVLPVDATNKAVSWTSSDETLATVSNGVVTLLKAGVVTITATADGVSDTHEITIAELVLDVESVEITGPALGTVGDEITLSATVLPVDATNKAVSWTSSDETLATVSNGVVTLLKAGVVTITATADGVSDTHEITIEAAPVLVESFEITGPSTGLVGETITLEVTVSPTDATYQAIDWTVNLNSLASVEDGVVTLKRTGKVLVTATINGVSDTFEITIQEAVAMIGDVSYASIQDAISAAVANDTITIKGGTYGDIIQVNKSNISFVPALNERVIFTNLIQLSDNLVNISFVGFEFTLNAQIKSAGTLKGFEFKQNLVYDTLLTGSGYLPVSRTNVNAFIQFYKLAGANLFGDIHIENNIFTNIQSDIISLDRTMENSEINIRFNEFRNFAISAIRFDGGYNNGTYNIIDNLFMNDELSGFSAITFRAIAPEAGKTQTIIIDQNEFINIGVTSRNRDGNQPGSGVITFSTFNGNPTNISITNNAFTHTFNSVHLRGDAANWAATVSGNTFKDTLGYIYFETVKKTVFENNTYLDRLGEAVDANRVLTVDDPGFRYIHIAAPVLESFTISGPLNGQVSDVLSLELVATPPYFVFGEVSWVSSNEELATVSNGQVTLLGVGVVTITATYETMSDDIEITITEKMAAYVNNVGYATIQEAINAAAVGEVVMVNNGTFDEALNIPKSIVLEGKMNQTSILTGKITIAKNIENVTITGFKMTGNFQVVSTGTLKGFTFSHNHIYDTLLSASGYAPNARTNVNAIIQFYVGSGTNIFGDIHILHNTFNNIKSDIIALDRTMVGTEINIRNNEFLNFKVGAIRFDGGYNNGTYNIEDNTFKNDLKQAEAAIVFRAYSASAGNLQTINIKRNLFENIGNELSNPSDNYPQSGVIVTSTYNSLNIDFNIMENAFVNTHNSVHLRKNESTTKLIYDVDVIGNTFENPTGYVFFEDGEIAAFTDNIFLDQFGQEIDASNISTEITATKRVIKVNALEAEYVIIRYVFNAETNSYDITEEVKVGVVGSKVTILPNPALGFYTEFDQYEGIIEPDGSLVIEIYYEVFVNSFTYELELNGGNTLYPDRDAMVNDWISDYNLFGGTSYTIGELPRDTFGTSINIHTFFFDQRFRDKWLWVAKYLSVVGSSTNKASAANIVSRESAQAFDAANGNYRYAFSYEVRGFMDGRKFTENANWQSADYSIRDLKYGFWNHLIADLQPTTFLSESELQVLPVNVYLENYEFMGWYLNPEFTGERIYEISESTKLYAKFEEKNPVTELIIKNPIEEMTKGDVYQLDIEILPLDAFNKLLLYTSSDLKVVGVSPTGELTALNSGIAVITITNHNGEIITTMEVVVHPAADITLEFSAGFNGFIQAGHEFSMTAIGFGKDNQGKTYTYVPEEDGILEVIGNNTFKALLPGTTLIDIFDGAELIYTYKVVVQGELDAEDRVDQLLSLLGQSNNAVVNGLNVITYYTASQEWSDPRYESVNLFLFDDFIVDRTSFPADPTKFSNRLMSSVEFVLIHDTANLNSGLLSHGSFFANPANSIGIHYTTGDYGIIGSLPDEYVGWHAGDGTASSFEWHPTGIMALNSDKPVIDISVDGFFTFNGIKSTVEAPRGDNNQILDKSYFTYQGPTWDIIEGQYVIGTHWFAKTQQARGVIASRGGNLNSIGIEMNINRNGDIIDTVQRTAKLVANLLEENNLSNNRVIMHNTTDGKGDPYTLNNTIYNGTWYFDRFMEHVAIERLVLANFSDAIITFQSDSPLVSSTGRVIGMPEFTTEVEYTITVEIGGVSKSITLTSVIPGTNTWNQHYGFFKPTQAWAKSDYRK</sequence>
<feature type="signal peptide" evidence="5">
    <location>
        <begin position="1"/>
        <end position="19"/>
    </location>
</feature>
<dbReference type="GO" id="GO:0009254">
    <property type="term" value="P:peptidoglycan turnover"/>
    <property type="evidence" value="ECO:0007669"/>
    <property type="project" value="TreeGrafter"/>
</dbReference>
<keyword evidence="8" id="KW-1185">Reference proteome</keyword>
<accession>A0A061AHL7</accession>
<dbReference type="PANTHER" id="PTHR30417">
    <property type="entry name" value="N-ACETYLMURAMOYL-L-ALANINE AMIDASE AMID"/>
    <property type="match status" value="1"/>
</dbReference>
<evidence type="ECO:0000256" key="4">
    <source>
        <dbReference type="ARBA" id="ARBA00023316"/>
    </source>
</evidence>
<keyword evidence="3" id="KW-0378">Hydrolase</keyword>
<feature type="domain" description="BIG2" evidence="6">
    <location>
        <begin position="436"/>
        <end position="511"/>
    </location>
</feature>
<dbReference type="PATRIC" id="fig|35623.3.peg.399"/>
<evidence type="ECO:0000256" key="3">
    <source>
        <dbReference type="ARBA" id="ARBA00022801"/>
    </source>
</evidence>
<evidence type="ECO:0000256" key="1">
    <source>
        <dbReference type="ARBA" id="ARBA00001561"/>
    </source>
</evidence>
<evidence type="ECO:0000259" key="6">
    <source>
        <dbReference type="SMART" id="SM00635"/>
    </source>
</evidence>
<feature type="domain" description="BIG2" evidence="6">
    <location>
        <begin position="190"/>
        <end position="265"/>
    </location>
</feature>
<organism evidence="7 8">
    <name type="scientific">Acholeplasma oculi</name>
    <dbReference type="NCBI Taxonomy" id="35623"/>
    <lineage>
        <taxon>Bacteria</taxon>
        <taxon>Bacillati</taxon>
        <taxon>Mycoplasmatota</taxon>
        <taxon>Mollicutes</taxon>
        <taxon>Acholeplasmatales</taxon>
        <taxon>Acholeplasmataceae</taxon>
        <taxon>Acholeplasma</taxon>
    </lineage>
</organism>
<dbReference type="HOGENOM" id="CLU_233495_0_0_14"/>
<feature type="chain" id="PRO_5001597961" description="N-acetylmuramoyl-L-alanine amidase" evidence="5">
    <location>
        <begin position="20"/>
        <end position="2107"/>
    </location>
</feature>
<dbReference type="InterPro" id="IPR036505">
    <property type="entry name" value="Amidase/PGRP_sf"/>
</dbReference>
<dbReference type="GO" id="GO:0008745">
    <property type="term" value="F:N-acetylmuramoyl-L-alanine amidase activity"/>
    <property type="evidence" value="ECO:0007669"/>
    <property type="project" value="UniProtKB-EC"/>
</dbReference>
<dbReference type="Pfam" id="PF02368">
    <property type="entry name" value="Big_2"/>
    <property type="match status" value="5"/>
</dbReference>
<dbReference type="KEGG" id="aoc:Aocu_03990"/>
<dbReference type="SMART" id="SM00635">
    <property type="entry name" value="BID_2"/>
    <property type="match status" value="8"/>
</dbReference>
<dbReference type="GO" id="GO:0071555">
    <property type="term" value="P:cell wall organization"/>
    <property type="evidence" value="ECO:0007669"/>
    <property type="project" value="UniProtKB-KW"/>
</dbReference>
<feature type="domain" description="BIG2" evidence="6">
    <location>
        <begin position="354"/>
        <end position="429"/>
    </location>
</feature>
<feature type="domain" description="BIG2" evidence="6">
    <location>
        <begin position="1556"/>
        <end position="1633"/>
    </location>
</feature>
<feature type="domain" description="BIG2" evidence="6">
    <location>
        <begin position="272"/>
        <end position="347"/>
    </location>
</feature>
<dbReference type="InterPro" id="IPR002502">
    <property type="entry name" value="Amidase_domain"/>
</dbReference>
<proteinExistence type="predicted"/>
<dbReference type="InParanoid" id="A0A061AHL7"/>
<dbReference type="STRING" id="35623.Aocu_03990"/>
<dbReference type="SUPFAM" id="SSF55846">
    <property type="entry name" value="N-acetylmuramoyl-L-alanine amidase-like"/>
    <property type="match status" value="1"/>
</dbReference>
<dbReference type="SUPFAM" id="SSF49373">
    <property type="entry name" value="Invasin/intimin cell-adhesion fragments"/>
    <property type="match status" value="7"/>
</dbReference>
<dbReference type="PROSITE" id="PS51257">
    <property type="entry name" value="PROKAR_LIPOPROTEIN"/>
    <property type="match status" value="1"/>
</dbReference>
<dbReference type="SUPFAM" id="SSF51126">
    <property type="entry name" value="Pectin lyase-like"/>
    <property type="match status" value="2"/>
</dbReference>
<dbReference type="InterPro" id="IPR011050">
    <property type="entry name" value="Pectin_lyase_fold/virulence"/>
</dbReference>
<dbReference type="InterPro" id="IPR006626">
    <property type="entry name" value="PbH1"/>
</dbReference>
<comment type="catalytic activity">
    <reaction evidence="1">
        <text>Hydrolyzes the link between N-acetylmuramoyl residues and L-amino acid residues in certain cell-wall glycopeptides.</text>
        <dbReference type="EC" id="3.5.1.28"/>
    </reaction>
</comment>
<dbReference type="GO" id="GO:0016829">
    <property type="term" value="F:lyase activity"/>
    <property type="evidence" value="ECO:0007669"/>
    <property type="project" value="UniProtKB-KW"/>
</dbReference>
<gene>
    <name evidence="7" type="ORF">Aocu_03990</name>
</gene>
<dbReference type="PANTHER" id="PTHR30417:SF1">
    <property type="entry name" value="N-ACETYLMURAMOYL-L-ALANINE AMIDASE AMID"/>
    <property type="match status" value="1"/>
</dbReference>
<dbReference type="SMART" id="SM00710">
    <property type="entry name" value="PbH1"/>
    <property type="match status" value="7"/>
</dbReference>
<dbReference type="InterPro" id="IPR051206">
    <property type="entry name" value="NAMLAA_amidase_2"/>
</dbReference>
<dbReference type="InterPro" id="IPR008964">
    <property type="entry name" value="Invasin/intimin_cell_adhesion"/>
</dbReference>